<feature type="transmembrane region" description="Helical" evidence="1">
    <location>
        <begin position="38"/>
        <end position="57"/>
    </location>
</feature>
<keyword evidence="1" id="KW-1133">Transmembrane helix</keyword>
<protein>
    <submittedName>
        <fullName evidence="2">Uncharacterized protein</fullName>
    </submittedName>
</protein>
<proteinExistence type="predicted"/>
<organism evidence="2">
    <name type="scientific">Lepeophtheirus salmonis</name>
    <name type="common">Salmon louse</name>
    <name type="synonym">Caligus salmonis</name>
    <dbReference type="NCBI Taxonomy" id="72036"/>
    <lineage>
        <taxon>Eukaryota</taxon>
        <taxon>Metazoa</taxon>
        <taxon>Ecdysozoa</taxon>
        <taxon>Arthropoda</taxon>
        <taxon>Crustacea</taxon>
        <taxon>Multicrustacea</taxon>
        <taxon>Hexanauplia</taxon>
        <taxon>Copepoda</taxon>
        <taxon>Siphonostomatoida</taxon>
        <taxon>Caligidae</taxon>
        <taxon>Lepeophtheirus</taxon>
    </lineage>
</organism>
<evidence type="ECO:0000256" key="1">
    <source>
        <dbReference type="SAM" id="Phobius"/>
    </source>
</evidence>
<sequence length="60" mass="6953">MSILNNDSICLFFPLLLARVFLYNIINYSYKYAPKHFLLLKITKSLVHICCVVSLNISQC</sequence>
<evidence type="ECO:0000313" key="2">
    <source>
        <dbReference type="EMBL" id="CDW47561.1"/>
    </source>
</evidence>
<dbReference type="AlphaFoldDB" id="A0A0K2VCA7"/>
<accession>A0A0K2VCA7</accession>
<feature type="transmembrane region" description="Helical" evidence="1">
    <location>
        <begin position="6"/>
        <end position="26"/>
    </location>
</feature>
<keyword evidence="1" id="KW-0812">Transmembrane</keyword>
<dbReference type="EMBL" id="HACA01030200">
    <property type="protein sequence ID" value="CDW47561.1"/>
    <property type="molecule type" value="Transcribed_RNA"/>
</dbReference>
<reference evidence="2" key="1">
    <citation type="submission" date="2014-05" db="EMBL/GenBank/DDBJ databases">
        <authorList>
            <person name="Chronopoulou M."/>
        </authorList>
    </citation>
    <scope>NUCLEOTIDE SEQUENCE</scope>
    <source>
        <tissue evidence="2">Whole organism</tissue>
    </source>
</reference>
<name>A0A0K2VCA7_LEPSM</name>
<keyword evidence="1" id="KW-0472">Membrane</keyword>